<dbReference type="SUPFAM" id="SSF47240">
    <property type="entry name" value="Ferritin-like"/>
    <property type="match status" value="1"/>
</dbReference>
<comment type="caution">
    <text evidence="3">The sequence shown here is derived from an EMBL/GenBank/DDBJ whole genome shotgun (WGS) entry which is preliminary data.</text>
</comment>
<dbReference type="Gene3D" id="1.20.1260.10">
    <property type="match status" value="1"/>
</dbReference>
<feature type="signal peptide" evidence="1">
    <location>
        <begin position="1"/>
        <end position="25"/>
    </location>
</feature>
<dbReference type="CDD" id="cd01048">
    <property type="entry name" value="Ferritin_like_AB2"/>
    <property type="match status" value="1"/>
</dbReference>
<dbReference type="EMBL" id="JAUSUZ010000001">
    <property type="protein sequence ID" value="MDQ0363551.1"/>
    <property type="molecule type" value="Genomic_DNA"/>
</dbReference>
<dbReference type="RefSeq" id="WP_307234265.1">
    <property type="nucleotide sequence ID" value="NZ_JAUSUZ010000001.1"/>
</dbReference>
<evidence type="ECO:0000259" key="2">
    <source>
        <dbReference type="Pfam" id="PF09968"/>
    </source>
</evidence>
<evidence type="ECO:0000256" key="1">
    <source>
        <dbReference type="SAM" id="SignalP"/>
    </source>
</evidence>
<feature type="domain" description="DUF2202" evidence="2">
    <location>
        <begin position="90"/>
        <end position="219"/>
    </location>
</feature>
<reference evidence="3 4" key="1">
    <citation type="submission" date="2023-07" db="EMBL/GenBank/DDBJ databases">
        <title>Sequencing the genomes of 1000 actinobacteria strains.</title>
        <authorList>
            <person name="Klenk H.-P."/>
        </authorList>
    </citation>
    <scope>NUCLEOTIDE SEQUENCE [LARGE SCALE GENOMIC DNA]</scope>
    <source>
        <strain evidence="3 4">DSM 44709</strain>
    </source>
</reference>
<dbReference type="InterPro" id="IPR009078">
    <property type="entry name" value="Ferritin-like_SF"/>
</dbReference>
<dbReference type="AlphaFoldDB" id="A0AAE3VTR4"/>
<dbReference type="InterPro" id="IPR012347">
    <property type="entry name" value="Ferritin-like"/>
</dbReference>
<proteinExistence type="predicted"/>
<accession>A0AAE3VTR4</accession>
<dbReference type="InterPro" id="IPR019243">
    <property type="entry name" value="DUF2202"/>
</dbReference>
<keyword evidence="1" id="KW-0732">Signal</keyword>
<evidence type="ECO:0000313" key="4">
    <source>
        <dbReference type="Proteomes" id="UP001240236"/>
    </source>
</evidence>
<name>A0AAE3VTR4_9ACTN</name>
<dbReference type="Proteomes" id="UP001240236">
    <property type="component" value="Unassembled WGS sequence"/>
</dbReference>
<gene>
    <name evidence="3" type="ORF">J2S42_000220</name>
</gene>
<dbReference type="Pfam" id="PF09968">
    <property type="entry name" value="DUF2202"/>
    <property type="match status" value="1"/>
</dbReference>
<organism evidence="3 4">
    <name type="scientific">Catenuloplanes indicus</name>
    <dbReference type="NCBI Taxonomy" id="137267"/>
    <lineage>
        <taxon>Bacteria</taxon>
        <taxon>Bacillati</taxon>
        <taxon>Actinomycetota</taxon>
        <taxon>Actinomycetes</taxon>
        <taxon>Micromonosporales</taxon>
        <taxon>Micromonosporaceae</taxon>
        <taxon>Catenuloplanes</taxon>
    </lineage>
</organism>
<feature type="chain" id="PRO_5042263217" description="DUF2202 domain-containing protein" evidence="1">
    <location>
        <begin position="26"/>
        <end position="223"/>
    </location>
</feature>
<evidence type="ECO:0000313" key="3">
    <source>
        <dbReference type="EMBL" id="MDQ0363551.1"/>
    </source>
</evidence>
<protein>
    <recommendedName>
        <fullName evidence="2">DUF2202 domain-containing protein</fullName>
    </recommendedName>
</protein>
<sequence length="223" mass="23214">MNTITRRAATLVAAGVLGLEGLAVAAPTLAGGGPFGGPGPASPAVTDRPGPWLMGGPGMGQGHGRGACAGRTVTAAQGSLTDAQRVTLASLAQEEKLAHDLYAAFAARYDAVVFDHVAAAESRHLDAMRTLLSRYRVTDPTAGRPAGTFTDPAVQARYDDLLARGAERRSAALAVARQAERDDIAALTAALNGLTAPDARQVYTHLLAASERHLIAFTRWPRR</sequence>
<keyword evidence="4" id="KW-1185">Reference proteome</keyword>